<feature type="transmembrane region" description="Helical" evidence="1">
    <location>
        <begin position="371"/>
        <end position="389"/>
    </location>
</feature>
<feature type="transmembrane region" description="Helical" evidence="1">
    <location>
        <begin position="263"/>
        <end position="283"/>
    </location>
</feature>
<evidence type="ECO:0000313" key="3">
    <source>
        <dbReference type="EMBL" id="TWI50079.1"/>
    </source>
</evidence>
<proteinExistence type="predicted"/>
<reference evidence="3 4" key="1">
    <citation type="journal article" date="2015" name="Stand. Genomic Sci.">
        <title>Genomic Encyclopedia of Bacterial and Archaeal Type Strains, Phase III: the genomes of soil and plant-associated and newly described type strains.</title>
        <authorList>
            <person name="Whitman W.B."/>
            <person name="Woyke T."/>
            <person name="Klenk H.P."/>
            <person name="Zhou Y."/>
            <person name="Lilburn T.G."/>
            <person name="Beck B.J."/>
            <person name="De Vos P."/>
            <person name="Vandamme P."/>
            <person name="Eisen J.A."/>
            <person name="Garrity G."/>
            <person name="Hugenholtz P."/>
            <person name="Kyrpides N.C."/>
        </authorList>
    </citation>
    <scope>NUCLEOTIDE SEQUENCE [LARGE SCALE GENOMIC DNA]</scope>
    <source>
        <strain evidence="3 4">CGMCC 1.10685</strain>
    </source>
</reference>
<keyword evidence="1" id="KW-0472">Membrane</keyword>
<protein>
    <recommendedName>
        <fullName evidence="6">ABC transporter permease</fullName>
    </recommendedName>
</protein>
<accession>A0A562Q078</accession>
<organism evidence="3 4">
    <name type="scientific">Pseudoduganella flava</name>
    <dbReference type="NCBI Taxonomy" id="871742"/>
    <lineage>
        <taxon>Bacteria</taxon>
        <taxon>Pseudomonadati</taxon>
        <taxon>Pseudomonadota</taxon>
        <taxon>Betaproteobacteria</taxon>
        <taxon>Burkholderiales</taxon>
        <taxon>Oxalobacteraceae</taxon>
        <taxon>Telluria group</taxon>
        <taxon>Pseudoduganella</taxon>
    </lineage>
</organism>
<reference evidence="3" key="2">
    <citation type="submission" date="2019-07" db="EMBL/GenBank/DDBJ databases">
        <authorList>
            <person name="Whitman W."/>
            <person name="Huntemann M."/>
            <person name="Clum A."/>
            <person name="Pillay M."/>
            <person name="Palaniappan K."/>
            <person name="Varghese N."/>
            <person name="Mikhailova N."/>
            <person name="Stamatis D."/>
            <person name="Reddy T."/>
            <person name="Daum C."/>
            <person name="Shapiro N."/>
            <person name="Ivanova N."/>
            <person name="Kyrpides N."/>
            <person name="Woyke T."/>
        </authorList>
    </citation>
    <scope>NUCLEOTIDE SEQUENCE</scope>
    <source>
        <strain evidence="3">CGMCC 1.10685</strain>
    </source>
</reference>
<evidence type="ECO:0000313" key="4">
    <source>
        <dbReference type="Proteomes" id="UP000315112"/>
    </source>
</evidence>
<keyword evidence="5" id="KW-1185">Reference proteome</keyword>
<gene>
    <name evidence="2" type="ORF">GO485_04470</name>
    <name evidence="3" type="ORF">IP92_01306</name>
</gene>
<evidence type="ECO:0000313" key="2">
    <source>
        <dbReference type="EMBL" id="QGZ38379.1"/>
    </source>
</evidence>
<keyword evidence="1" id="KW-1133">Transmembrane helix</keyword>
<evidence type="ECO:0000313" key="5">
    <source>
        <dbReference type="Proteomes" id="UP000437862"/>
    </source>
</evidence>
<feature type="transmembrane region" description="Helical" evidence="1">
    <location>
        <begin position="401"/>
        <end position="422"/>
    </location>
</feature>
<feature type="transmembrane region" description="Helical" evidence="1">
    <location>
        <begin position="115"/>
        <end position="133"/>
    </location>
</feature>
<feature type="transmembrane region" description="Helical" evidence="1">
    <location>
        <begin position="428"/>
        <end position="446"/>
    </location>
</feature>
<dbReference type="Proteomes" id="UP000437862">
    <property type="component" value="Chromosome"/>
</dbReference>
<feature type="transmembrane region" description="Helical" evidence="1">
    <location>
        <begin position="174"/>
        <end position="193"/>
    </location>
</feature>
<feature type="transmembrane region" description="Helical" evidence="1">
    <location>
        <begin position="47"/>
        <end position="69"/>
    </location>
</feature>
<feature type="transmembrane region" description="Helical" evidence="1">
    <location>
        <begin position="21"/>
        <end position="41"/>
    </location>
</feature>
<dbReference type="EMBL" id="CP046904">
    <property type="protein sequence ID" value="QGZ38379.1"/>
    <property type="molecule type" value="Genomic_DNA"/>
</dbReference>
<dbReference type="AlphaFoldDB" id="A0A562Q078"/>
<evidence type="ECO:0000256" key="1">
    <source>
        <dbReference type="SAM" id="Phobius"/>
    </source>
</evidence>
<evidence type="ECO:0008006" key="6">
    <source>
        <dbReference type="Google" id="ProtNLM"/>
    </source>
</evidence>
<feature type="transmembrane region" description="Helical" evidence="1">
    <location>
        <begin position="289"/>
        <end position="306"/>
    </location>
</feature>
<dbReference type="Proteomes" id="UP000315112">
    <property type="component" value="Unassembled WGS sequence"/>
</dbReference>
<feature type="transmembrane region" description="Helical" evidence="1">
    <location>
        <begin position="90"/>
        <end position="109"/>
    </location>
</feature>
<feature type="transmembrane region" description="Helical" evidence="1">
    <location>
        <begin position="138"/>
        <end position="154"/>
    </location>
</feature>
<feature type="transmembrane region" description="Helical" evidence="1">
    <location>
        <begin position="344"/>
        <end position="365"/>
    </location>
</feature>
<name>A0A562Q078_9BURK</name>
<dbReference type="OrthoDB" id="8750340at2"/>
<dbReference type="RefSeq" id="WP_145873715.1">
    <property type="nucleotide sequence ID" value="NZ_CP046904.1"/>
</dbReference>
<dbReference type="EMBL" id="VLKW01000002">
    <property type="protein sequence ID" value="TWI50079.1"/>
    <property type="molecule type" value="Genomic_DNA"/>
</dbReference>
<keyword evidence="1" id="KW-0812">Transmembrane</keyword>
<reference evidence="2 5" key="3">
    <citation type="submission" date="2019-12" db="EMBL/GenBank/DDBJ databases">
        <title>Draft Genome Sequences of Six Type Strains of the Genus Massilia.</title>
        <authorList>
            <person name="Miess H."/>
            <person name="Frediansyah A."/>
            <person name="Goeker M."/>
            <person name="Gross H."/>
        </authorList>
    </citation>
    <scope>NUCLEOTIDE SEQUENCE [LARGE SCALE GENOMIC DNA]</scope>
    <source>
        <strain evidence="2 5">DSM 26639</strain>
    </source>
</reference>
<sequence length="465" mass="50441">MNAYRMLLMQPLLERRLRNEMWSTVLLVLFAIAEYVSTLAWSVPRGLTSFLAGVFLAAAVLIWWGVFLQNAVQQNRPSLSLLVPGLRRRLMVLTAVLWIGASLLPALVVGMVLGHFGYVLIGTAFLLLFVALCQRHVLISYMVTVVIVACLQIYREQLVRFMDAVTTWGETTVALGALALMVPLGWLALRILFPHGGDRHFAWGDAAARRASNAKRGVYIAAFDTLGGRPLLRLLDAFYAPRSATPRRPGQSMLDGLGPRTHWSRPSMTIVMITALTLALHAWAGTAKLAPFVPIALALLVLPLWGHARSTLAALKATPVEQGVLLLTPGAPARRELNRELARVLLVRYGITWLAYLACSALIVLLTIGSWNAWACCTALSAMFAPVLLRDHARHPGWNSALLVFGAVMLVTPPLAGIVEHVSVPNGLLPGAVIGALIGTAIALRLRWRKAVAATVAFPAGRLAA</sequence>